<proteinExistence type="predicted"/>
<organism evidence="1">
    <name type="scientific">marine sediment metagenome</name>
    <dbReference type="NCBI Taxonomy" id="412755"/>
    <lineage>
        <taxon>unclassified sequences</taxon>
        <taxon>metagenomes</taxon>
        <taxon>ecological metagenomes</taxon>
    </lineage>
</organism>
<name>X1L455_9ZZZZ</name>
<gene>
    <name evidence="1" type="ORF">S06H3_01413</name>
</gene>
<evidence type="ECO:0000313" key="1">
    <source>
        <dbReference type="EMBL" id="GAH97214.1"/>
    </source>
</evidence>
<protein>
    <submittedName>
        <fullName evidence="1">Uncharacterized protein</fullName>
    </submittedName>
</protein>
<dbReference type="EMBL" id="BARV01000351">
    <property type="protein sequence ID" value="GAH97214.1"/>
    <property type="molecule type" value="Genomic_DNA"/>
</dbReference>
<dbReference type="AlphaFoldDB" id="X1L455"/>
<comment type="caution">
    <text evidence="1">The sequence shown here is derived from an EMBL/GenBank/DDBJ whole genome shotgun (WGS) entry which is preliminary data.</text>
</comment>
<sequence length="234" mass="26627">METLLELASEQACDVPSSLDSYVPKLTADEAEAEALDRNRRRRRKRAYQRVKSGLTVGGCLRFITLTSSPTSPPERLGRDLSNLVKRLRRKYGKFEYVSVKVPGEGHGVVHVIARGSYIPQMALSTAWGEVHGAPIVDIRRITRTAGRVGNYVISQYVAGQKGNTRMSWSWGWVYRGFCRRWAYYKKTFRSNAVSVWGAHLRAFRHSLDEWRKEPPPELLGINPEIRYAFKLGA</sequence>
<reference evidence="1" key="1">
    <citation type="journal article" date="2014" name="Front. Microbiol.">
        <title>High frequency of phylogenetically diverse reductive dehalogenase-homologous genes in deep subseafloor sedimentary metagenomes.</title>
        <authorList>
            <person name="Kawai M."/>
            <person name="Futagami T."/>
            <person name="Toyoda A."/>
            <person name="Takaki Y."/>
            <person name="Nishi S."/>
            <person name="Hori S."/>
            <person name="Arai W."/>
            <person name="Tsubouchi T."/>
            <person name="Morono Y."/>
            <person name="Uchiyama I."/>
            <person name="Ito T."/>
            <person name="Fujiyama A."/>
            <person name="Inagaki F."/>
            <person name="Takami H."/>
        </authorList>
    </citation>
    <scope>NUCLEOTIDE SEQUENCE</scope>
    <source>
        <strain evidence="1">Expedition CK06-06</strain>
    </source>
</reference>
<accession>X1L455</accession>